<comment type="caution">
    <text evidence="2">The sequence shown here is derived from an EMBL/GenBank/DDBJ whole genome shotgun (WGS) entry which is preliminary data.</text>
</comment>
<name>A0A7W8G960_9SPIR</name>
<dbReference type="Pfam" id="PF13146">
    <property type="entry name" value="TRL"/>
    <property type="match status" value="1"/>
</dbReference>
<evidence type="ECO:0000256" key="1">
    <source>
        <dbReference type="SAM" id="SignalP"/>
    </source>
</evidence>
<keyword evidence="1" id="KW-0732">Signal</keyword>
<dbReference type="AlphaFoldDB" id="A0A7W8G960"/>
<keyword evidence="3" id="KW-1185">Reference proteome</keyword>
<sequence length="92" mass="9631">MKRFLAALIGTLTLMLAVSCTTFHPVAINGDIGSKRGESTGHIICGLIFIGQGDILDAAKNGGITHVSTVDIRTTNIMGGIYIRNTTIVSGE</sequence>
<feature type="chain" id="PRO_5030810897" description="TRL-like protein family" evidence="1">
    <location>
        <begin position="18"/>
        <end position="92"/>
    </location>
</feature>
<accession>A0A7W8G960</accession>
<proteinExistence type="predicted"/>
<dbReference type="Proteomes" id="UP000518887">
    <property type="component" value="Unassembled WGS sequence"/>
</dbReference>
<dbReference type="PROSITE" id="PS51257">
    <property type="entry name" value="PROKAR_LIPOPROTEIN"/>
    <property type="match status" value="1"/>
</dbReference>
<gene>
    <name evidence="2" type="ORF">HNP76_001536</name>
</gene>
<evidence type="ECO:0000313" key="3">
    <source>
        <dbReference type="Proteomes" id="UP000518887"/>
    </source>
</evidence>
<feature type="signal peptide" evidence="1">
    <location>
        <begin position="1"/>
        <end position="17"/>
    </location>
</feature>
<evidence type="ECO:0000313" key="2">
    <source>
        <dbReference type="EMBL" id="MBB5226168.1"/>
    </source>
</evidence>
<dbReference type="EMBL" id="JACHFQ010000004">
    <property type="protein sequence ID" value="MBB5226168.1"/>
    <property type="molecule type" value="Genomic_DNA"/>
</dbReference>
<evidence type="ECO:0008006" key="4">
    <source>
        <dbReference type="Google" id="ProtNLM"/>
    </source>
</evidence>
<protein>
    <recommendedName>
        <fullName evidence="4">TRL-like protein family</fullName>
    </recommendedName>
</protein>
<dbReference type="InterPro" id="IPR025113">
    <property type="entry name" value="TRL-like"/>
</dbReference>
<dbReference type="RefSeq" id="WP_184659168.1">
    <property type="nucleotide sequence ID" value="NZ_CP031518.1"/>
</dbReference>
<reference evidence="2 3" key="1">
    <citation type="submission" date="2020-08" db="EMBL/GenBank/DDBJ databases">
        <title>Genomic Encyclopedia of Type Strains, Phase IV (KMG-IV): sequencing the most valuable type-strain genomes for metagenomic binning, comparative biology and taxonomic classification.</title>
        <authorList>
            <person name="Goeker M."/>
        </authorList>
    </citation>
    <scope>NUCLEOTIDE SEQUENCE [LARGE SCALE GENOMIC DNA]</scope>
    <source>
        <strain evidence="2 3">DSM 103462</strain>
    </source>
</reference>
<organism evidence="2 3">
    <name type="scientific">Treponema ruminis</name>
    <dbReference type="NCBI Taxonomy" id="744515"/>
    <lineage>
        <taxon>Bacteria</taxon>
        <taxon>Pseudomonadati</taxon>
        <taxon>Spirochaetota</taxon>
        <taxon>Spirochaetia</taxon>
        <taxon>Spirochaetales</taxon>
        <taxon>Treponemataceae</taxon>
        <taxon>Treponema</taxon>
    </lineage>
</organism>